<dbReference type="KEGG" id="psac:PSM36_0015"/>
<reference evidence="1 2" key="1">
    <citation type="submission" date="2016-08" db="EMBL/GenBank/DDBJ databases">
        <authorList>
            <person name="Seilhamer J.J."/>
        </authorList>
    </citation>
    <scope>NUCLEOTIDE SEQUENCE [LARGE SCALE GENOMIC DNA]</scope>
    <source>
        <strain evidence="1">M3/6</strain>
    </source>
</reference>
<dbReference type="Gene3D" id="2.60.120.1390">
    <property type="match status" value="2"/>
</dbReference>
<dbReference type="RefSeq" id="WP_154670932.1">
    <property type="nucleotide sequence ID" value="NZ_LT605205.1"/>
</dbReference>
<dbReference type="InterPro" id="IPR021345">
    <property type="entry name" value="DUF2961"/>
</dbReference>
<keyword evidence="2" id="KW-1185">Reference proteome</keyword>
<gene>
    <name evidence="1" type="ORF">PSM36_0015</name>
</gene>
<evidence type="ECO:0008006" key="3">
    <source>
        <dbReference type="Google" id="ProtNLM"/>
    </source>
</evidence>
<dbReference type="STRING" id="1642647.PSM36_0015"/>
<name>A0A1R3STC9_9BACT</name>
<dbReference type="AlphaFoldDB" id="A0A1R3STC9"/>
<accession>A0A1R3STC9</accession>
<dbReference type="Proteomes" id="UP000187464">
    <property type="component" value="Chromosome I"/>
</dbReference>
<organism evidence="1 2">
    <name type="scientific">Proteiniphilum saccharofermentans</name>
    <dbReference type="NCBI Taxonomy" id="1642647"/>
    <lineage>
        <taxon>Bacteria</taxon>
        <taxon>Pseudomonadati</taxon>
        <taxon>Bacteroidota</taxon>
        <taxon>Bacteroidia</taxon>
        <taxon>Bacteroidales</taxon>
        <taxon>Dysgonomonadaceae</taxon>
        <taxon>Proteiniphilum</taxon>
    </lineage>
</organism>
<evidence type="ECO:0000313" key="1">
    <source>
        <dbReference type="EMBL" id="SCD18851.1"/>
    </source>
</evidence>
<dbReference type="EMBL" id="LT605205">
    <property type="protein sequence ID" value="SCD18851.1"/>
    <property type="molecule type" value="Genomic_DNA"/>
</dbReference>
<dbReference type="Pfam" id="PF11175">
    <property type="entry name" value="DUF2961"/>
    <property type="match status" value="1"/>
</dbReference>
<evidence type="ECO:0000313" key="2">
    <source>
        <dbReference type="Proteomes" id="UP000187464"/>
    </source>
</evidence>
<protein>
    <recommendedName>
        <fullName evidence="3">DUF2961 domain-containing protein</fullName>
    </recommendedName>
</protein>
<sequence length="648" mass="74640">MMKRIGLKTLLLIFTFLLSLFQMNGQTQTYRWSDEVELLKRVDRLPAYRHNQLIEQESSYDRTGGNDDGFSGTYSFIRKEKEGLVLAEFEGPGVVNRIWTPTPTEDTLLFYFDGERVPRLKIRFMDLFSGKVYPFVKPVCGNEIGGYYSYIPIPFAKSLKIVFQGDRIMFHQIQYRMLPGMNVESWTGNFSASDKELLAEVSDVWADISPTVNRYATGLSSSVRTEEKSFTIEPGEEIAFFEKTTSGRIVGFEIDGGTAFEGIYKDIILSAEWDDEPVEAIHAPLADFFGYAYGKPAMRSIVMGRQETSNYCYLPMPFDRSASMKLIYEKREGVQQNAIPVNVKVYYNDNGRNINEEGKLYTVWRREKPESGQFYTFMETKGKGHYVGTIHQAQGLRPGMTLFFEGDDTTYVDGKMRLHGTGSEDYYNGGWYALLDRWDRGISMPVHGSLDYSLPMGRTGGYRFFLSDKMSFEKEIYHGMEHGEVGNNFPVDYTSVTFFYAAQPLKERMELTADLREVYFPEKHIYFPQLMEITLDRGIQAILDRGLMLTSFGQGMVRVMLTDVPEGKYRVLVNYHEKPNGADFQVWQRQNRLSEWISTKADKEIFRENVHVGDIQLTSQTNSVTFHVRNNDKANQFELNLVILERIE</sequence>
<proteinExistence type="predicted"/>